<feature type="coiled-coil region" evidence="1">
    <location>
        <begin position="133"/>
        <end position="216"/>
    </location>
</feature>
<feature type="coiled-coil region" evidence="1">
    <location>
        <begin position="301"/>
        <end position="342"/>
    </location>
</feature>
<dbReference type="EMBL" id="OU892288">
    <property type="protein sequence ID" value="CAG9762925.1"/>
    <property type="molecule type" value="Genomic_DNA"/>
</dbReference>
<dbReference type="Proteomes" id="UP001152799">
    <property type="component" value="Chromosome 12"/>
</dbReference>
<keyword evidence="3" id="KW-0472">Membrane</keyword>
<dbReference type="AlphaFoldDB" id="A0A9N9MII3"/>
<gene>
    <name evidence="4" type="ORF">CEUTPL_LOCUS3596</name>
</gene>
<evidence type="ECO:0000256" key="3">
    <source>
        <dbReference type="SAM" id="Phobius"/>
    </source>
</evidence>
<reference evidence="4" key="1">
    <citation type="submission" date="2022-01" db="EMBL/GenBank/DDBJ databases">
        <authorList>
            <person name="King R."/>
        </authorList>
    </citation>
    <scope>NUCLEOTIDE SEQUENCE</scope>
</reference>
<evidence type="ECO:0000256" key="2">
    <source>
        <dbReference type="SAM" id="MobiDB-lite"/>
    </source>
</evidence>
<keyword evidence="5" id="KW-1185">Reference proteome</keyword>
<keyword evidence="3" id="KW-1133">Transmembrane helix</keyword>
<proteinExistence type="predicted"/>
<name>A0A9N9MII3_9CUCU</name>
<feature type="compositionally biased region" description="Polar residues" evidence="2">
    <location>
        <begin position="1"/>
        <end position="14"/>
    </location>
</feature>
<feature type="compositionally biased region" description="Basic and acidic residues" evidence="2">
    <location>
        <begin position="27"/>
        <end position="50"/>
    </location>
</feature>
<evidence type="ECO:0000313" key="4">
    <source>
        <dbReference type="EMBL" id="CAG9762925.1"/>
    </source>
</evidence>
<keyword evidence="3" id="KW-0812">Transmembrane</keyword>
<evidence type="ECO:0000313" key="5">
    <source>
        <dbReference type="Proteomes" id="UP001152799"/>
    </source>
</evidence>
<sequence>MHPYKSSASTTNLNKGKIISKPTVRGLHGEGDGARPKKPETPSRKIKIEKNTPQPSLKSASVAEITPTKTPIKRISTISTNSSEKYGTPRPFNETPKKQLCDQDFTDCKNSRFFLRCALKMSRVDTKTQRELIKKQKNQITQMEMEKDVLTKLMKSESLKREETQQECQLLKRNVDLLELENGQLNEEIQDLSKTVDRYRSQLKTVETEKIILTEQSQRMQETIEKNKSEKIALTEKISLRDDDINIQKLLITKLKAINEEIERNLCQARANYAIREKKYVHLKGQFKKQLEANNYLSLQLISVQQENQNASIRSEKLETQLNDYIESCATLKEVQESLKREVLDVSQQLEVEIKRQWLQKAKRIALLSFGALGKLMLVILPAYMERPVKFYFFY</sequence>
<feature type="region of interest" description="Disordered" evidence="2">
    <location>
        <begin position="1"/>
        <end position="61"/>
    </location>
</feature>
<accession>A0A9N9MII3</accession>
<feature type="transmembrane region" description="Helical" evidence="3">
    <location>
        <begin position="365"/>
        <end position="385"/>
    </location>
</feature>
<protein>
    <submittedName>
        <fullName evidence="4">Uncharacterized protein</fullName>
    </submittedName>
</protein>
<organism evidence="4 5">
    <name type="scientific">Ceutorhynchus assimilis</name>
    <name type="common">cabbage seed weevil</name>
    <dbReference type="NCBI Taxonomy" id="467358"/>
    <lineage>
        <taxon>Eukaryota</taxon>
        <taxon>Metazoa</taxon>
        <taxon>Ecdysozoa</taxon>
        <taxon>Arthropoda</taxon>
        <taxon>Hexapoda</taxon>
        <taxon>Insecta</taxon>
        <taxon>Pterygota</taxon>
        <taxon>Neoptera</taxon>
        <taxon>Endopterygota</taxon>
        <taxon>Coleoptera</taxon>
        <taxon>Polyphaga</taxon>
        <taxon>Cucujiformia</taxon>
        <taxon>Curculionidae</taxon>
        <taxon>Ceutorhynchinae</taxon>
        <taxon>Ceutorhynchus</taxon>
    </lineage>
</organism>
<evidence type="ECO:0000256" key="1">
    <source>
        <dbReference type="SAM" id="Coils"/>
    </source>
</evidence>
<keyword evidence="1" id="KW-0175">Coiled coil</keyword>
<dbReference type="OrthoDB" id="6747003at2759"/>